<dbReference type="KEGG" id="cwa:CwatDRAFT_0378"/>
<dbReference type="AlphaFoldDB" id="Q4BUX5"/>
<comment type="caution">
    <text evidence="1">The sequence shown here is derived from an EMBL/GenBank/DDBJ whole genome shotgun (WGS) entry which is preliminary data.</text>
</comment>
<reference evidence="1" key="1">
    <citation type="submission" date="2004-02" db="EMBL/GenBank/DDBJ databases">
        <authorList>
            <consortium name="DOE Joint Genome Institute"/>
        </authorList>
    </citation>
    <scope>NUCLEOTIDE SEQUENCE [LARGE SCALE GENOMIC DNA]</scope>
    <source>
        <strain evidence="1">WH 8501</strain>
    </source>
</reference>
<reference evidence="1" key="2">
    <citation type="submission" date="2005-06" db="EMBL/GenBank/DDBJ databases">
        <title>Sequencing of the draft genome and assembly of Crocosphaera watsonii WH 8501.</title>
        <authorList>
            <consortium name="US DOE Joint Genome Institute (JGI-PGF)"/>
            <person name="Copeland A."/>
            <person name="Lucas S."/>
            <person name="Lapidus A."/>
            <person name="Barry K."/>
            <person name="Detter C."/>
            <person name="Glavina T."/>
            <person name="Hammon N."/>
            <person name="Israni S."/>
            <person name="Pitluck S."/>
            <person name="Richardson P."/>
        </authorList>
    </citation>
    <scope>NUCLEOTIDE SEQUENCE [LARGE SCALE GENOMIC DNA]</scope>
    <source>
        <strain evidence="1">WH 8501</strain>
    </source>
</reference>
<keyword evidence="2" id="KW-1185">Reference proteome</keyword>
<evidence type="ECO:0000313" key="2">
    <source>
        <dbReference type="Proteomes" id="UP000003922"/>
    </source>
</evidence>
<dbReference type="RefSeq" id="WP_007308456.1">
    <property type="nucleotide sequence ID" value="NZ_AADV02000242.1"/>
</dbReference>
<dbReference type="EMBL" id="AADV02000242">
    <property type="protein sequence ID" value="EAM47705.1"/>
    <property type="molecule type" value="Genomic_DNA"/>
</dbReference>
<protein>
    <submittedName>
        <fullName evidence="1">Uncharacterized protein</fullName>
    </submittedName>
</protein>
<dbReference type="Proteomes" id="UP000003922">
    <property type="component" value="Unassembled WGS sequence"/>
</dbReference>
<reference evidence="1" key="3">
    <citation type="submission" date="2016-12" db="EMBL/GenBank/DDBJ databases">
        <title>Annotation of the draft genome assembly of Crocosphaera watsonii WH 8501.</title>
        <authorList>
            <consortium name="US DOE Joint Genome Institute (JGI-ORNL)"/>
            <person name="Larimer F."/>
            <person name="Land M."/>
        </authorList>
    </citation>
    <scope>NUCLEOTIDE SEQUENCE</scope>
    <source>
        <strain evidence="1">WH 8501</strain>
    </source>
</reference>
<gene>
    <name evidence="1" type="ORF">CwatDRAFT_0378</name>
</gene>
<dbReference type="OrthoDB" id="5687728at2"/>
<sequence>MSTSQSTASNNPSAITAENNVFISATYINVNGLIQSGVDSYSLTLDSSLNSSIASYDSSIKETVDDGSRFTLSDGLDSGSIKAEYNPFTNNIEIEDVEVRGGYIELRGKILSTDNGRIYAMDGYGDINITNNTDYALELGNLNTGDDGIEGQIVIVDRLKDSTSEYTRDDNGDILINGSLHQSNSRTTTYTPGDVTYQYVNYGSEYTYNLSRRDVENGDYFSGDQFTLVGEDSEESNYSTVLEGTAASSEYRFDATSSRAGSRSLWWFNGNNGNVEELQLSPYDGTDYFISLQEYYNHYFKANHVIDVEFIGSDAGTVNVVSNAGIYLGFAEKVSPKFMPLLTKNFLTNQ</sequence>
<proteinExistence type="predicted"/>
<evidence type="ECO:0000313" key="1">
    <source>
        <dbReference type="EMBL" id="EAM47705.1"/>
    </source>
</evidence>
<organism evidence="1 2">
    <name type="scientific">Crocosphaera watsonii WH 8501</name>
    <dbReference type="NCBI Taxonomy" id="165597"/>
    <lineage>
        <taxon>Bacteria</taxon>
        <taxon>Bacillati</taxon>
        <taxon>Cyanobacteriota</taxon>
        <taxon>Cyanophyceae</taxon>
        <taxon>Oscillatoriophycideae</taxon>
        <taxon>Chroococcales</taxon>
        <taxon>Aphanothecaceae</taxon>
        <taxon>Crocosphaera</taxon>
    </lineage>
</organism>
<name>Q4BUX5_CROWT</name>
<accession>Q4BUX5</accession>